<dbReference type="AlphaFoldDB" id="A0A6B8KBZ1"/>
<dbReference type="OrthoDB" id="7220105at2"/>
<protein>
    <submittedName>
        <fullName evidence="1">Uncharacterized protein</fullName>
    </submittedName>
</protein>
<accession>A0A6B8KBZ1</accession>
<dbReference type="RefSeq" id="WP_136495371.1">
    <property type="nucleotide sequence ID" value="NZ_CP046052.1"/>
</dbReference>
<evidence type="ECO:0000313" key="2">
    <source>
        <dbReference type="Proteomes" id="UP000309061"/>
    </source>
</evidence>
<reference evidence="1 2" key="1">
    <citation type="submission" date="2019-11" db="EMBL/GenBank/DDBJ databases">
        <title>The genome sequence of Methylocystis heyeri.</title>
        <authorList>
            <person name="Oshkin I.Y."/>
            <person name="Miroshnikov K."/>
            <person name="Dedysh S.N."/>
        </authorList>
    </citation>
    <scope>NUCLEOTIDE SEQUENCE [LARGE SCALE GENOMIC DNA]</scope>
    <source>
        <strain evidence="1 2">H2</strain>
    </source>
</reference>
<evidence type="ECO:0000313" key="1">
    <source>
        <dbReference type="EMBL" id="QGM45082.1"/>
    </source>
</evidence>
<dbReference type="InterPro" id="IPR007739">
    <property type="entry name" value="RgpF"/>
</dbReference>
<dbReference type="Proteomes" id="UP000309061">
    <property type="component" value="Chromosome"/>
</dbReference>
<dbReference type="KEGG" id="mhey:H2LOC_004915"/>
<dbReference type="EMBL" id="CP046052">
    <property type="protein sequence ID" value="QGM45082.1"/>
    <property type="molecule type" value="Genomic_DNA"/>
</dbReference>
<name>A0A6B8KBZ1_9HYPH</name>
<keyword evidence="2" id="KW-1185">Reference proteome</keyword>
<gene>
    <name evidence="1" type="ORF">H2LOC_004915</name>
</gene>
<organism evidence="1 2">
    <name type="scientific">Methylocystis heyeri</name>
    <dbReference type="NCBI Taxonomy" id="391905"/>
    <lineage>
        <taxon>Bacteria</taxon>
        <taxon>Pseudomonadati</taxon>
        <taxon>Pseudomonadota</taxon>
        <taxon>Alphaproteobacteria</taxon>
        <taxon>Hyphomicrobiales</taxon>
        <taxon>Methylocystaceae</taxon>
        <taxon>Methylocystis</taxon>
    </lineage>
</organism>
<proteinExistence type="predicted"/>
<sequence>MKENRDLLQLFDVSFYLEQYPDVASAGVDPVAHYLIHGATERRNPHPLFDTHFYLEQYPDIVASGVNPLVHYVRCGAKERRNPHPLFDTKFYLEQNPDVSAAGIDPLVHYLLYGAEEGRQPNPVFDTGFYREKNPDCASSNPLAHYVRWGAKHRRAPHPSFDSDYYAYSYPEVSSEGFAPLAHYLHYGINEGRRTNLHVVGDVASARLDCLKPLSIRSETALFVTHSPDGRMKPHILHHLSALKRHGVGLVLIVACDTAFRDADDYLLDLVDGMYIRQNVGFDFAAWAHLLRLDPELHAIDTLYLINDSIVGPLDLDAFGEVMRRIRDTDADVIGLTDNIERQWHLQSYFLAFNSGVLTSRAFADFFNRVESLSEKQDVINLYETRLAGRLSAAGLRCKALFPSRYERNATTCDWEELVESGFPFVKMEVLRSLPDRLHYPDWMSVAGNLLIPSQRTSNSD</sequence>
<dbReference type="Pfam" id="PF05045">
    <property type="entry name" value="RgpF"/>
    <property type="match status" value="1"/>
</dbReference>